<evidence type="ECO:0000313" key="2">
    <source>
        <dbReference type="WBParaSite" id="ACRNAN_scaffold1044.g8902.t1"/>
    </source>
</evidence>
<reference evidence="2" key="1">
    <citation type="submission" date="2022-11" db="UniProtKB">
        <authorList>
            <consortium name="WormBaseParasite"/>
        </authorList>
    </citation>
    <scope>IDENTIFICATION</scope>
</reference>
<proteinExistence type="predicted"/>
<sequence>MTQFIYIKKDLANKRTHKNVQLALLYTLKAKFDNRCRVMGTRLVRPKHVKAINQHIYLKECMKKRLMPYISAKYINYAFWSDQASSHYATTVVKHLRKEGIHFVEKVDNPANLPEARPVEDFWAALKGMVYAKGWHAENVQQLVNRIKYCLRNINPKLVQRLGEATKKRIDKIRRNGVVESK</sequence>
<dbReference type="WBParaSite" id="ACRNAN_scaffold1044.g8902.t1">
    <property type="protein sequence ID" value="ACRNAN_scaffold1044.g8902.t1"/>
    <property type="gene ID" value="ACRNAN_scaffold1044.g8902"/>
</dbReference>
<dbReference type="InterPro" id="IPR036397">
    <property type="entry name" value="RNaseH_sf"/>
</dbReference>
<protein>
    <submittedName>
        <fullName evidence="2">Transposase</fullName>
    </submittedName>
</protein>
<dbReference type="AlphaFoldDB" id="A0A914CFW6"/>
<keyword evidence="1" id="KW-1185">Reference proteome</keyword>
<organism evidence="1 2">
    <name type="scientific">Acrobeloides nanus</name>
    <dbReference type="NCBI Taxonomy" id="290746"/>
    <lineage>
        <taxon>Eukaryota</taxon>
        <taxon>Metazoa</taxon>
        <taxon>Ecdysozoa</taxon>
        <taxon>Nematoda</taxon>
        <taxon>Chromadorea</taxon>
        <taxon>Rhabditida</taxon>
        <taxon>Tylenchina</taxon>
        <taxon>Cephalobomorpha</taxon>
        <taxon>Cephaloboidea</taxon>
        <taxon>Cephalobidae</taxon>
        <taxon>Acrobeloides</taxon>
    </lineage>
</organism>
<dbReference type="GO" id="GO:0003676">
    <property type="term" value="F:nucleic acid binding"/>
    <property type="evidence" value="ECO:0007669"/>
    <property type="project" value="InterPro"/>
</dbReference>
<dbReference type="Gene3D" id="3.30.420.10">
    <property type="entry name" value="Ribonuclease H-like superfamily/Ribonuclease H"/>
    <property type="match status" value="1"/>
</dbReference>
<accession>A0A914CFW6</accession>
<name>A0A914CFW6_9BILA</name>
<evidence type="ECO:0000313" key="1">
    <source>
        <dbReference type="Proteomes" id="UP000887540"/>
    </source>
</evidence>
<dbReference type="Proteomes" id="UP000887540">
    <property type="component" value="Unplaced"/>
</dbReference>